<accession>A0A7S4L5B7</accession>
<evidence type="ECO:0000256" key="3">
    <source>
        <dbReference type="ARBA" id="ARBA00022840"/>
    </source>
</evidence>
<dbReference type="AlphaFoldDB" id="A0A7S4L5B7"/>
<organism evidence="5">
    <name type="scientific">Guillardia theta</name>
    <name type="common">Cryptophyte</name>
    <name type="synonym">Cryptomonas phi</name>
    <dbReference type="NCBI Taxonomy" id="55529"/>
    <lineage>
        <taxon>Eukaryota</taxon>
        <taxon>Cryptophyceae</taxon>
        <taxon>Pyrenomonadales</taxon>
        <taxon>Geminigeraceae</taxon>
        <taxon>Guillardia</taxon>
    </lineage>
</organism>
<sequence>MWRPPPAQSAAPPSMRMDGLKFDGLEVNGLSIACKPCHRQVTRSKSLTSGYRDRDALVRKPSPATPAMSIRGNPKTADERDVMGVMLSMMSHEIASSRLVQKTEEDADVAQRSNPQSQQIAAVPLPSQQHQDKRTVFPPLKRSSSVERESASALKPSKSAMQRLKEDPLPPTNILGGDFELAGAQHLIRMKKSHKTHFRGDLSKKPAATLFLVGGNKSVKDEARSRGIKVMQQQEDSNAFDLKWTLGHADIDFGKLASSQFVNHFPGTASELGAKVGLNRNLKSLRWFDGMEVDSFFPRMYNLYNPWELQDFIEDFIFTAAAVEIKREMLGMELTDPAAKTSQERKYDILESATHICMR</sequence>
<keyword evidence="2" id="KW-0547">Nucleotide-binding</keyword>
<dbReference type="InterPro" id="IPR051437">
    <property type="entry name" value="TTLL_monoglycylase"/>
</dbReference>
<keyword evidence="3" id="KW-0067">ATP-binding</keyword>
<dbReference type="EMBL" id="HBKN01030239">
    <property type="protein sequence ID" value="CAE2314696.1"/>
    <property type="molecule type" value="Transcribed_RNA"/>
</dbReference>
<evidence type="ECO:0000313" key="5">
    <source>
        <dbReference type="EMBL" id="CAE2314696.1"/>
    </source>
</evidence>
<dbReference type="GO" id="GO:0015630">
    <property type="term" value="C:microtubule cytoskeleton"/>
    <property type="evidence" value="ECO:0007669"/>
    <property type="project" value="TreeGrafter"/>
</dbReference>
<protein>
    <submittedName>
        <fullName evidence="5">Uncharacterized protein</fullName>
    </submittedName>
</protein>
<evidence type="ECO:0000256" key="1">
    <source>
        <dbReference type="ARBA" id="ARBA00022598"/>
    </source>
</evidence>
<evidence type="ECO:0000256" key="2">
    <source>
        <dbReference type="ARBA" id="ARBA00022741"/>
    </source>
</evidence>
<gene>
    <name evidence="5" type="ORF">GTHE00462_LOCUS23479</name>
</gene>
<reference evidence="5" key="1">
    <citation type="submission" date="2021-01" db="EMBL/GenBank/DDBJ databases">
        <authorList>
            <person name="Corre E."/>
            <person name="Pelletier E."/>
            <person name="Niang G."/>
            <person name="Scheremetjew M."/>
            <person name="Finn R."/>
            <person name="Kale V."/>
            <person name="Holt S."/>
            <person name="Cochrane G."/>
            <person name="Meng A."/>
            <person name="Brown T."/>
            <person name="Cohen L."/>
        </authorList>
    </citation>
    <scope>NUCLEOTIDE SEQUENCE</scope>
    <source>
        <strain evidence="5">CCMP 2712</strain>
    </source>
</reference>
<feature type="region of interest" description="Disordered" evidence="4">
    <location>
        <begin position="100"/>
        <end position="171"/>
    </location>
</feature>
<evidence type="ECO:0000256" key="4">
    <source>
        <dbReference type="SAM" id="MobiDB-lite"/>
    </source>
</evidence>
<feature type="compositionally biased region" description="Polar residues" evidence="4">
    <location>
        <begin position="111"/>
        <end position="120"/>
    </location>
</feature>
<name>A0A7S4L5B7_GUITH</name>
<dbReference type="GO" id="GO:0005524">
    <property type="term" value="F:ATP binding"/>
    <property type="evidence" value="ECO:0007669"/>
    <property type="project" value="UniProtKB-KW"/>
</dbReference>
<dbReference type="PANTHER" id="PTHR45870:SF2">
    <property type="entry name" value="TUBULIN MONOGLYCYLASE TTLL3"/>
    <property type="match status" value="1"/>
</dbReference>
<keyword evidence="1" id="KW-0436">Ligase</keyword>
<proteinExistence type="predicted"/>
<dbReference type="PANTHER" id="PTHR45870">
    <property type="entry name" value="TUBULIN MONOGLYCYLASE TTLL3"/>
    <property type="match status" value="1"/>
</dbReference>
<dbReference type="GO" id="GO:0070736">
    <property type="term" value="F:protein-glycine ligase activity, initiating"/>
    <property type="evidence" value="ECO:0007669"/>
    <property type="project" value="TreeGrafter"/>
</dbReference>